<dbReference type="GO" id="GO:0001868">
    <property type="term" value="P:regulation of complement activation, lectin pathway"/>
    <property type="evidence" value="ECO:0007669"/>
    <property type="project" value="UniProtKB-ARBA"/>
</dbReference>
<keyword evidence="10" id="KW-1185">Reference proteome</keyword>
<keyword evidence="4" id="KW-0479">Metal-binding</keyword>
<comment type="function">
    <text evidence="1">Acts as a defensive agent. Recognizes blood group fucosylated oligosaccharides including A, B, H and Lewis B-type antigens. Does not recognize Lewis A antigen and has low affinity for monovalent haptens.</text>
</comment>
<reference evidence="9" key="1">
    <citation type="submission" date="2025-08" db="UniProtKB">
        <authorList>
            <consortium name="Ensembl"/>
        </authorList>
    </citation>
    <scope>IDENTIFICATION</scope>
</reference>
<dbReference type="PANTHER" id="PTHR45713:SF11">
    <property type="entry name" value="FUCOLECTIN TACHYLECTIN-4 PENTRAXIN-1 DOMAIN-CONTAINING PROTEIN"/>
    <property type="match status" value="1"/>
</dbReference>
<dbReference type="InterPro" id="IPR006585">
    <property type="entry name" value="FTP1"/>
</dbReference>
<feature type="domain" description="Fucolectin tachylectin-4 pentraxin-1" evidence="8">
    <location>
        <begin position="31"/>
        <end position="170"/>
    </location>
</feature>
<comment type="subunit">
    <text evidence="3">Homotrimer.</text>
</comment>
<keyword evidence="5" id="KW-0430">Lectin</keyword>
<evidence type="ECO:0000313" key="9">
    <source>
        <dbReference type="Ensembl" id="ENSCCRP00010025616.1"/>
    </source>
</evidence>
<dbReference type="GO" id="GO:0010185">
    <property type="term" value="P:regulation of cellular defense response"/>
    <property type="evidence" value="ECO:0007669"/>
    <property type="project" value="UniProtKB-ARBA"/>
</dbReference>
<keyword evidence="7" id="KW-1015">Disulfide bond</keyword>
<evidence type="ECO:0000256" key="6">
    <source>
        <dbReference type="ARBA" id="ARBA00022837"/>
    </source>
</evidence>
<dbReference type="InterPro" id="IPR008979">
    <property type="entry name" value="Galactose-bd-like_sf"/>
</dbReference>
<feature type="domain" description="Fucolectin tachylectin-4 pentraxin-1" evidence="8">
    <location>
        <begin position="186"/>
        <end position="325"/>
    </location>
</feature>
<dbReference type="Ensembl" id="ENSCCRT00010028115.1">
    <property type="protein sequence ID" value="ENSCCRP00010025616.1"/>
    <property type="gene ID" value="ENSCCRG00010011028.1"/>
</dbReference>
<protein>
    <recommendedName>
        <fullName evidence="8">Fucolectin tachylectin-4 pentraxin-1 domain-containing protein</fullName>
    </recommendedName>
</protein>
<dbReference type="InterPro" id="IPR051941">
    <property type="entry name" value="BG_Antigen-Binding_Lectin"/>
</dbReference>
<evidence type="ECO:0000259" key="8">
    <source>
        <dbReference type="SMART" id="SM00607"/>
    </source>
</evidence>
<dbReference type="GO" id="GO:0046872">
    <property type="term" value="F:metal ion binding"/>
    <property type="evidence" value="ECO:0007669"/>
    <property type="project" value="UniProtKB-KW"/>
</dbReference>
<evidence type="ECO:0000256" key="2">
    <source>
        <dbReference type="ARBA" id="ARBA00010147"/>
    </source>
</evidence>
<feature type="domain" description="Fucolectin tachylectin-4 pentraxin-1" evidence="8">
    <location>
        <begin position="526"/>
        <end position="663"/>
    </location>
</feature>
<evidence type="ECO:0000256" key="5">
    <source>
        <dbReference type="ARBA" id="ARBA00022734"/>
    </source>
</evidence>
<organism evidence="9 10">
    <name type="scientific">Cyprinus carpio</name>
    <name type="common">Common carp</name>
    <dbReference type="NCBI Taxonomy" id="7962"/>
    <lineage>
        <taxon>Eukaryota</taxon>
        <taxon>Metazoa</taxon>
        <taxon>Chordata</taxon>
        <taxon>Craniata</taxon>
        <taxon>Vertebrata</taxon>
        <taxon>Euteleostomi</taxon>
        <taxon>Actinopterygii</taxon>
        <taxon>Neopterygii</taxon>
        <taxon>Teleostei</taxon>
        <taxon>Ostariophysi</taxon>
        <taxon>Cypriniformes</taxon>
        <taxon>Cyprinidae</taxon>
        <taxon>Cyprininae</taxon>
        <taxon>Cyprinus</taxon>
    </lineage>
</organism>
<dbReference type="Gene3D" id="2.60.120.260">
    <property type="entry name" value="Galactose-binding domain-like"/>
    <property type="match status" value="4"/>
</dbReference>
<evidence type="ECO:0000256" key="1">
    <source>
        <dbReference type="ARBA" id="ARBA00002219"/>
    </source>
</evidence>
<evidence type="ECO:0000256" key="4">
    <source>
        <dbReference type="ARBA" id="ARBA00022723"/>
    </source>
</evidence>
<evidence type="ECO:0000256" key="7">
    <source>
        <dbReference type="ARBA" id="ARBA00023157"/>
    </source>
</evidence>
<comment type="similarity">
    <text evidence="2">Belongs to the fucolectin family.</text>
</comment>
<dbReference type="AlphaFoldDB" id="A0A8C1J0U7"/>
<dbReference type="Proteomes" id="UP000694427">
    <property type="component" value="Unplaced"/>
</dbReference>
<dbReference type="SMART" id="SM00607">
    <property type="entry name" value="FTP"/>
    <property type="match status" value="4"/>
</dbReference>
<proteinExistence type="inferred from homology"/>
<accession>A0A8C1J0U7</accession>
<keyword evidence="6" id="KW-0106">Calcium</keyword>
<dbReference type="SUPFAM" id="SSF49785">
    <property type="entry name" value="Galactose-binding domain-like"/>
    <property type="match status" value="4"/>
</dbReference>
<evidence type="ECO:0000256" key="3">
    <source>
        <dbReference type="ARBA" id="ARBA00011233"/>
    </source>
</evidence>
<sequence length="665" mass="73761">QNNIIILLIINILYYSIVKERVNHHSFIFLQINVTQSSTNGSWITEQAIDLDPGFKQPSSTCSSTKVQTNPWWRVDLSYIYRVSRVVITNRLDCCPERINGAEIRIGNSLENNGNNNPICAVISSIPAGVSSTYTCNDMEGRYVNLIIPGDSRILTLCEVESFAHVAPKNVITAISSDMFFFEHVPVNVATWGTADLSILYQDWYAQNALDGSIYTCSSTPWQTDPWWKLDLMKTYSVNRVTITSKPDCTSCESWLNGAEIRVGNVSLNVSSNPVCAVISTIPTGATYSYLCHGMEGRYIIVNNPGTSKCVTPCEVGVYVIFPGNSELLNNLGLYSQNILSYHKERAVNILCNLATGRNVTQSSTNGSWITEQAIDFNPGIIKQSSACSSTNVQTNPWWRVDLIYIYRVSRVVITNRLDCCPERINGAEIRIGNSLENNGNNNPICAVISSIPAGVSSTYTCNDMEGRYVNLIIPGDSRILTLCEVEVFGEVLISINETGIFYVNVFIEMKTDFKIVPYFITFLTPLNVAAWGTAVQSTLANDWYPQNALDGKSYTCTHTDLESNPWWKLDLMNMYSVNRVAITNRGDCCNTRINGAEIRIGNNSSDLFSNPVCAVVSTIPAGATYSYSCNWMEGRYVTVNIPGTSRVLTLCEVEVYGKGVIKQI</sequence>
<dbReference type="PANTHER" id="PTHR45713">
    <property type="entry name" value="FTP DOMAIN-CONTAINING PROTEIN"/>
    <property type="match status" value="1"/>
</dbReference>
<evidence type="ECO:0000313" key="10">
    <source>
        <dbReference type="Proteomes" id="UP000694427"/>
    </source>
</evidence>
<dbReference type="GO" id="GO:0042806">
    <property type="term" value="F:fucose binding"/>
    <property type="evidence" value="ECO:0007669"/>
    <property type="project" value="UniProtKB-ARBA"/>
</dbReference>
<feature type="domain" description="Fucolectin tachylectin-4 pentraxin-1" evidence="8">
    <location>
        <begin position="351"/>
        <end position="497"/>
    </location>
</feature>
<reference evidence="9" key="2">
    <citation type="submission" date="2025-09" db="UniProtKB">
        <authorList>
            <consortium name="Ensembl"/>
        </authorList>
    </citation>
    <scope>IDENTIFICATION</scope>
</reference>
<name>A0A8C1J0U7_CYPCA</name>
<dbReference type="Pfam" id="PF22633">
    <property type="entry name" value="F5_F8_type_C_2"/>
    <property type="match status" value="4"/>
</dbReference>